<reference evidence="4 5" key="1">
    <citation type="journal article" date="2014" name="Am. J. Bot.">
        <title>Genome assembly and annotation for red clover (Trifolium pratense; Fabaceae).</title>
        <authorList>
            <person name="Istvanek J."/>
            <person name="Jaros M."/>
            <person name="Krenek A."/>
            <person name="Repkova J."/>
        </authorList>
    </citation>
    <scope>NUCLEOTIDE SEQUENCE [LARGE SCALE GENOMIC DNA]</scope>
    <source>
        <strain evidence="5">cv. Tatra</strain>
        <tissue evidence="4">Young leaves</tissue>
    </source>
</reference>
<keyword evidence="1" id="KW-0863">Zinc-finger</keyword>
<dbReference type="PANTHER" id="PTHR31286:SF167">
    <property type="entry name" value="OS09G0268800 PROTEIN"/>
    <property type="match status" value="1"/>
</dbReference>
<proteinExistence type="predicted"/>
<dbReference type="Proteomes" id="UP000236291">
    <property type="component" value="Unassembled WGS sequence"/>
</dbReference>
<dbReference type="PANTHER" id="PTHR31286">
    <property type="entry name" value="GLYCINE-RICH CELL WALL STRUCTURAL PROTEIN 1.8-LIKE"/>
    <property type="match status" value="1"/>
</dbReference>
<evidence type="ECO:0000256" key="2">
    <source>
        <dbReference type="SAM" id="MobiDB-lite"/>
    </source>
</evidence>
<evidence type="ECO:0000256" key="1">
    <source>
        <dbReference type="PROSITE-ProRule" id="PRU00047"/>
    </source>
</evidence>
<feature type="region of interest" description="Disordered" evidence="2">
    <location>
        <begin position="330"/>
        <end position="365"/>
    </location>
</feature>
<feature type="domain" description="CCHC-type" evidence="3">
    <location>
        <begin position="200"/>
        <end position="215"/>
    </location>
</feature>
<dbReference type="EMBL" id="ASHM01007396">
    <property type="protein sequence ID" value="PNY15110.1"/>
    <property type="molecule type" value="Genomic_DNA"/>
</dbReference>
<feature type="compositionally biased region" description="Polar residues" evidence="2">
    <location>
        <begin position="332"/>
        <end position="341"/>
    </location>
</feature>
<accession>A0A2K3PII7</accession>
<dbReference type="PROSITE" id="PS50158">
    <property type="entry name" value="ZF_CCHC"/>
    <property type="match status" value="1"/>
</dbReference>
<protein>
    <submittedName>
        <fullName evidence="4">Cysteine desulfurase mitochondrial-like</fullName>
    </submittedName>
</protein>
<feature type="compositionally biased region" description="Basic and acidic residues" evidence="2">
    <location>
        <begin position="275"/>
        <end position="297"/>
    </location>
</feature>
<comment type="caution">
    <text evidence="4">The sequence shown here is derived from an EMBL/GenBank/DDBJ whole genome shotgun (WGS) entry which is preliminary data.</text>
</comment>
<evidence type="ECO:0000313" key="5">
    <source>
        <dbReference type="Proteomes" id="UP000236291"/>
    </source>
</evidence>
<gene>
    <name evidence="4" type="ORF">L195_g011800</name>
</gene>
<dbReference type="STRING" id="57577.A0A2K3PII7"/>
<keyword evidence="1" id="KW-0862">Zinc</keyword>
<feature type="compositionally biased region" description="Basic residues" evidence="2">
    <location>
        <begin position="342"/>
        <end position="362"/>
    </location>
</feature>
<name>A0A2K3PII7_TRIPR</name>
<dbReference type="InterPro" id="IPR001878">
    <property type="entry name" value="Znf_CCHC"/>
</dbReference>
<feature type="region of interest" description="Disordered" evidence="2">
    <location>
        <begin position="233"/>
        <end position="297"/>
    </location>
</feature>
<feature type="compositionally biased region" description="Polar residues" evidence="2">
    <location>
        <begin position="256"/>
        <end position="274"/>
    </location>
</feature>
<dbReference type="InterPro" id="IPR025836">
    <property type="entry name" value="Zn_knuckle_CX2CX4HX4C"/>
</dbReference>
<evidence type="ECO:0000313" key="4">
    <source>
        <dbReference type="EMBL" id="PNY15110.1"/>
    </source>
</evidence>
<dbReference type="InterPro" id="IPR040256">
    <property type="entry name" value="At4g02000-like"/>
</dbReference>
<sequence>MDSWKNVNLSKEEEEGVVWEEEDTYGEDLFRRTLAGKLWTDSPFNVRAFKQTMIQAWRLKNQVEVEDLKKNLFLFRFATKKDADLVLKNGPWSFDRNLLILNRVSGEEQPADLEMNKVAFWVRVYELPLKVRSDSMAKKLGNIIGQFEETDPLERNRTGRFLRLKVLIDLRKPLKRGTVIKYQDRNLKVFFKYERLPTFCFVCGRIGHQLKECEEAGELEEAGYEDLEEEKEHGFGPWLRASPLPKPSFEPRKESSSGACSKSLFDSTSTSKNEGSGKEKSTEIEVEQQKKLAQDEPSKTVVILNAKEITSKEVESVAESLGIVDLSKNVDIGQQDTSKGQKSGRKWTRKKAGPSKKGKKTTKKEIELGKRQLVEVMVSEGNPEDLVGGGKKRRQDIVMEDVNATVTVTATEPEVVLENQHRLDQ</sequence>
<organism evidence="4 5">
    <name type="scientific">Trifolium pratense</name>
    <name type="common">Red clover</name>
    <dbReference type="NCBI Taxonomy" id="57577"/>
    <lineage>
        <taxon>Eukaryota</taxon>
        <taxon>Viridiplantae</taxon>
        <taxon>Streptophyta</taxon>
        <taxon>Embryophyta</taxon>
        <taxon>Tracheophyta</taxon>
        <taxon>Spermatophyta</taxon>
        <taxon>Magnoliopsida</taxon>
        <taxon>eudicotyledons</taxon>
        <taxon>Gunneridae</taxon>
        <taxon>Pentapetalae</taxon>
        <taxon>rosids</taxon>
        <taxon>fabids</taxon>
        <taxon>Fabales</taxon>
        <taxon>Fabaceae</taxon>
        <taxon>Papilionoideae</taxon>
        <taxon>50 kb inversion clade</taxon>
        <taxon>NPAAA clade</taxon>
        <taxon>Hologalegina</taxon>
        <taxon>IRL clade</taxon>
        <taxon>Trifolieae</taxon>
        <taxon>Trifolium</taxon>
    </lineage>
</organism>
<dbReference type="GO" id="GO:0003676">
    <property type="term" value="F:nucleic acid binding"/>
    <property type="evidence" value="ECO:0007669"/>
    <property type="project" value="InterPro"/>
</dbReference>
<dbReference type="InterPro" id="IPR025558">
    <property type="entry name" value="DUF4283"/>
</dbReference>
<dbReference type="GO" id="GO:0008270">
    <property type="term" value="F:zinc ion binding"/>
    <property type="evidence" value="ECO:0007669"/>
    <property type="project" value="UniProtKB-KW"/>
</dbReference>
<evidence type="ECO:0000259" key="3">
    <source>
        <dbReference type="PROSITE" id="PS50158"/>
    </source>
</evidence>
<dbReference type="Pfam" id="PF14111">
    <property type="entry name" value="DUF4283"/>
    <property type="match status" value="1"/>
</dbReference>
<reference evidence="4 5" key="2">
    <citation type="journal article" date="2017" name="Front. Plant Sci.">
        <title>Gene Classification and Mining of Molecular Markers Useful in Red Clover (Trifolium pratense) Breeding.</title>
        <authorList>
            <person name="Istvanek J."/>
            <person name="Dluhosova J."/>
            <person name="Dluhos P."/>
            <person name="Patkova L."/>
            <person name="Nedelnik J."/>
            <person name="Repkova J."/>
        </authorList>
    </citation>
    <scope>NUCLEOTIDE SEQUENCE [LARGE SCALE GENOMIC DNA]</scope>
    <source>
        <strain evidence="5">cv. Tatra</strain>
        <tissue evidence="4">Young leaves</tissue>
    </source>
</reference>
<dbReference type="AlphaFoldDB" id="A0A2K3PII7"/>
<keyword evidence="1" id="KW-0479">Metal-binding</keyword>
<dbReference type="Pfam" id="PF14392">
    <property type="entry name" value="zf-CCHC_4"/>
    <property type="match status" value="1"/>
</dbReference>